<evidence type="ECO:0000259" key="2">
    <source>
        <dbReference type="Pfam" id="PF13203"/>
    </source>
</evidence>
<feature type="domain" description="Putative metallopeptidase" evidence="2">
    <location>
        <begin position="19"/>
        <end position="262"/>
    </location>
</feature>
<name>A0A3D0KC81_9GAMM</name>
<feature type="domain" description="VWA-like" evidence="1">
    <location>
        <begin position="270"/>
        <end position="394"/>
    </location>
</feature>
<proteinExistence type="predicted"/>
<reference evidence="3" key="1">
    <citation type="journal article" date="2018" name="Nat. Biotechnol.">
        <title>A standardized bacterial taxonomy based on genome phylogeny substantially revises the tree of life.</title>
        <authorList>
            <person name="Parks D.H."/>
            <person name="Chuvochina M."/>
            <person name="Waite D.W."/>
            <person name="Rinke C."/>
            <person name="Skarshewski A."/>
            <person name="Chaumeil P.A."/>
            <person name="Hugenholtz P."/>
        </authorList>
    </citation>
    <scope>NUCLEOTIDE SEQUENCE [LARGE SCALE GENOMIC DNA]</scope>
    <source>
        <strain evidence="3">UBA11284</strain>
    </source>
</reference>
<dbReference type="InterPro" id="IPR025154">
    <property type="entry name" value="Put_metallopeptidase_dom"/>
</dbReference>
<dbReference type="AlphaFoldDB" id="A0A3D0KC81"/>
<protein>
    <recommendedName>
        <fullName evidence="4">Metallopeptidase domain-containing protein</fullName>
    </recommendedName>
</protein>
<sequence length="433" mass="48617">MSCQRGPSAAEQTLKRHIQRQCEADRAVLMSAQPFTARLLMQLSVVSVVDDRLPTAGTDGETIFVNAQFMAQRSDADRRFILAHEVWHCALGHHARQFGRDPNDWNRACDYEINGILREELRHCPDDALYHRRYLGCSAEQIYADLRQHPHRRERGRVLDEHTLHVAVTAVGDVIDPDFTPKSVTPESARVWQQRLVATAQQHQRQQGHLPGHLNTLIERLRKPQVPWQQVLASHIQRTLTGNRQWLPPSRRHLHRGLYLPSQRSQTLSLAVAIDTSGSCQRALPHFLSELAGILAACDRVAVDVIEFDSQITQRSMLHEGQLHELARWQCQGGGGSDIRPVFESLATTPPNALVALTDGMISAPQRSPGYPVIWCLTANHRLPVPWGEALSMDGGPIADRVTTDRHARSQSDGHTEPDELDAIFGRLANRST</sequence>
<evidence type="ECO:0000259" key="1">
    <source>
        <dbReference type="Pfam" id="PF09967"/>
    </source>
</evidence>
<dbReference type="PANTHER" id="PTHR38730:SF1">
    <property type="entry name" value="SLL7028 PROTEIN"/>
    <property type="match status" value="1"/>
</dbReference>
<dbReference type="Pfam" id="PF09967">
    <property type="entry name" value="DUF2201"/>
    <property type="match status" value="1"/>
</dbReference>
<comment type="caution">
    <text evidence="3">The sequence shown here is derived from an EMBL/GenBank/DDBJ whole genome shotgun (WGS) entry which is preliminary data.</text>
</comment>
<evidence type="ECO:0000313" key="3">
    <source>
        <dbReference type="EMBL" id="HCA01152.1"/>
    </source>
</evidence>
<dbReference type="PANTHER" id="PTHR38730">
    <property type="entry name" value="SLL7028 PROTEIN"/>
    <property type="match status" value="1"/>
</dbReference>
<gene>
    <name evidence="3" type="ORF">DEO68_02960</name>
</gene>
<organism evidence="3">
    <name type="scientific">Halomonas campaniensis</name>
    <dbReference type="NCBI Taxonomy" id="213554"/>
    <lineage>
        <taxon>Bacteria</taxon>
        <taxon>Pseudomonadati</taxon>
        <taxon>Pseudomonadota</taxon>
        <taxon>Gammaproteobacteria</taxon>
        <taxon>Oceanospirillales</taxon>
        <taxon>Halomonadaceae</taxon>
        <taxon>Halomonas</taxon>
    </lineage>
</organism>
<dbReference type="Pfam" id="PF13203">
    <property type="entry name" value="DUF2201_N"/>
    <property type="match status" value="1"/>
</dbReference>
<dbReference type="EMBL" id="DOTR01000014">
    <property type="protein sequence ID" value="HCA01152.1"/>
    <property type="molecule type" value="Genomic_DNA"/>
</dbReference>
<accession>A0A3D0KC81</accession>
<dbReference type="InterPro" id="IPR018698">
    <property type="entry name" value="VWA-like_dom"/>
</dbReference>
<evidence type="ECO:0008006" key="4">
    <source>
        <dbReference type="Google" id="ProtNLM"/>
    </source>
</evidence>